<accession>A0AAW1CA68</accession>
<gene>
    <name evidence="3" type="ORF">NXF25_002589</name>
</gene>
<comment type="caution">
    <text evidence="3">The sequence shown here is derived from an EMBL/GenBank/DDBJ whole genome shotgun (WGS) entry which is preliminary data.</text>
</comment>
<dbReference type="PANTHER" id="PTHR13440">
    <property type="entry name" value="BLOC-1 RELATED COMPLEX SUBUNIT 6"/>
    <property type="match status" value="1"/>
</dbReference>
<evidence type="ECO:0000313" key="3">
    <source>
        <dbReference type="EMBL" id="KAK9411414.1"/>
    </source>
</evidence>
<dbReference type="AlphaFoldDB" id="A0AAW1CA68"/>
<evidence type="ECO:0000259" key="2">
    <source>
        <dbReference type="Pfam" id="PF10157"/>
    </source>
</evidence>
<protein>
    <submittedName>
        <fullName evidence="3">BLOC-1-related complex subunit 6-like</fullName>
    </submittedName>
</protein>
<dbReference type="InterPro" id="IPR019314">
    <property type="entry name" value="BORCS6"/>
</dbReference>
<proteinExistence type="predicted"/>
<evidence type="ECO:0000313" key="4">
    <source>
        <dbReference type="Proteomes" id="UP001474421"/>
    </source>
</evidence>
<dbReference type="GO" id="GO:0099078">
    <property type="term" value="C:BORC complex"/>
    <property type="evidence" value="ECO:0007669"/>
    <property type="project" value="TreeGrafter"/>
</dbReference>
<feature type="domain" description="BLOC-1-related complex subunit 6 C-terminal helix" evidence="2">
    <location>
        <begin position="149"/>
        <end position="248"/>
    </location>
</feature>
<dbReference type="GO" id="GO:0032418">
    <property type="term" value="P:lysosome localization"/>
    <property type="evidence" value="ECO:0007669"/>
    <property type="project" value="TreeGrafter"/>
</dbReference>
<reference evidence="3 4" key="1">
    <citation type="journal article" date="2024" name="Proc. Natl. Acad. Sci. U.S.A.">
        <title>The genetic regulatory architecture and epigenomic basis for age-related changes in rattlesnake venom.</title>
        <authorList>
            <person name="Hogan M.P."/>
            <person name="Holding M.L."/>
            <person name="Nystrom G.S."/>
            <person name="Colston T.J."/>
            <person name="Bartlett D.A."/>
            <person name="Mason A.J."/>
            <person name="Ellsworth S.A."/>
            <person name="Rautsaw R.M."/>
            <person name="Lawrence K.C."/>
            <person name="Strickland J.L."/>
            <person name="He B."/>
            <person name="Fraser P."/>
            <person name="Margres M.J."/>
            <person name="Gilbert D.M."/>
            <person name="Gibbs H.L."/>
            <person name="Parkinson C.L."/>
            <person name="Rokyta D.R."/>
        </authorList>
    </citation>
    <scope>NUCLEOTIDE SEQUENCE [LARGE SCALE GENOMIC DNA]</scope>
    <source>
        <tissue evidence="3">Blood</tissue>
    </source>
</reference>
<dbReference type="InterPro" id="IPR046465">
    <property type="entry name" value="BORCS6_C"/>
</dbReference>
<sequence length="252" mass="27482">MRWFKRADPLSGEHGGGVKRGTPTPYCYYFKKDAPSSCCPPIRRKPQRELPPPVPNCSISREEKASGKWSPLRGEGERAGGPNGRRWPAMAEEAAAAVMVVPRGPEAAGLLEECDGSGHQEESPARFVATGLDQQVWLSSWMGSACQIPVVDPKALQDLASLAVRVATQVEELLRNVQGVLQALTTLSVGCIQTYRDGVESLGDAVDTSIRSMYTLMARCEELDLELQPVPALARYIRDMKSTLDILEGLCK</sequence>
<dbReference type="Proteomes" id="UP001474421">
    <property type="component" value="Unassembled WGS sequence"/>
</dbReference>
<feature type="region of interest" description="Disordered" evidence="1">
    <location>
        <begin position="40"/>
        <end position="85"/>
    </location>
</feature>
<dbReference type="PANTHER" id="PTHR13440:SF7">
    <property type="entry name" value="BLOC-1 RELATED COMPLEX SUBUNIT 6"/>
    <property type="match status" value="1"/>
</dbReference>
<evidence type="ECO:0000256" key="1">
    <source>
        <dbReference type="SAM" id="MobiDB-lite"/>
    </source>
</evidence>
<keyword evidence="4" id="KW-1185">Reference proteome</keyword>
<dbReference type="EMBL" id="JAOTOJ010000001">
    <property type="protein sequence ID" value="KAK9411414.1"/>
    <property type="molecule type" value="Genomic_DNA"/>
</dbReference>
<name>A0AAW1CA68_CROAD</name>
<organism evidence="3 4">
    <name type="scientific">Crotalus adamanteus</name>
    <name type="common">Eastern diamondback rattlesnake</name>
    <dbReference type="NCBI Taxonomy" id="8729"/>
    <lineage>
        <taxon>Eukaryota</taxon>
        <taxon>Metazoa</taxon>
        <taxon>Chordata</taxon>
        <taxon>Craniata</taxon>
        <taxon>Vertebrata</taxon>
        <taxon>Euteleostomi</taxon>
        <taxon>Lepidosauria</taxon>
        <taxon>Squamata</taxon>
        <taxon>Bifurcata</taxon>
        <taxon>Unidentata</taxon>
        <taxon>Episquamata</taxon>
        <taxon>Toxicofera</taxon>
        <taxon>Serpentes</taxon>
        <taxon>Colubroidea</taxon>
        <taxon>Viperidae</taxon>
        <taxon>Crotalinae</taxon>
        <taxon>Crotalus</taxon>
    </lineage>
</organism>
<dbReference type="Pfam" id="PF10157">
    <property type="entry name" value="BORCS6"/>
    <property type="match status" value="1"/>
</dbReference>